<keyword evidence="2" id="KW-0479">Metal-binding</keyword>
<feature type="domain" description="Yippee" evidence="5">
    <location>
        <begin position="1"/>
        <end position="77"/>
    </location>
</feature>
<dbReference type="Pfam" id="PF03226">
    <property type="entry name" value="Yippee-Mis18"/>
    <property type="match status" value="1"/>
</dbReference>
<dbReference type="PROSITE" id="PS51792">
    <property type="entry name" value="YIPPEE"/>
    <property type="match status" value="1"/>
</dbReference>
<dbReference type="InterPro" id="IPR004910">
    <property type="entry name" value="Yippee/Mis18/Cereblon"/>
</dbReference>
<protein>
    <recommendedName>
        <fullName evidence="4">Protein yippee-like</fullName>
    </recommendedName>
</protein>
<dbReference type="Proteomes" id="UP000242180">
    <property type="component" value="Unassembled WGS sequence"/>
</dbReference>
<dbReference type="InterPro" id="IPR034751">
    <property type="entry name" value="Yippee"/>
</dbReference>
<reference evidence="6 7" key="1">
    <citation type="submission" date="2016-07" db="EMBL/GenBank/DDBJ databases">
        <title>Pervasive Adenine N6-methylation of Active Genes in Fungi.</title>
        <authorList>
            <consortium name="DOE Joint Genome Institute"/>
            <person name="Mondo S.J."/>
            <person name="Dannebaum R.O."/>
            <person name="Kuo R.C."/>
            <person name="Labutti K."/>
            <person name="Haridas S."/>
            <person name="Kuo A."/>
            <person name="Salamov A."/>
            <person name="Ahrendt S.R."/>
            <person name="Lipzen A."/>
            <person name="Sullivan W."/>
            <person name="Andreopoulos W.B."/>
            <person name="Clum A."/>
            <person name="Lindquist E."/>
            <person name="Daum C."/>
            <person name="Ramamoorthy G.K."/>
            <person name="Gryganskyi A."/>
            <person name="Culley D."/>
            <person name="Magnuson J.K."/>
            <person name="James T.Y."/>
            <person name="O'Malley M.A."/>
            <person name="Stajich J.E."/>
            <person name="Spatafora J.W."/>
            <person name="Visel A."/>
            <person name="Grigoriev I.V."/>
        </authorList>
    </citation>
    <scope>NUCLEOTIDE SEQUENCE [LARGE SCALE GENOMIC DNA]</scope>
    <source>
        <strain evidence="6 7">NRRL 2496</strain>
    </source>
</reference>
<dbReference type="PANTHER" id="PTHR13848">
    <property type="entry name" value="PROTEIN YIPPEE-LIKE CG15309-RELATED"/>
    <property type="match status" value="1"/>
</dbReference>
<keyword evidence="7" id="KW-1185">Reference proteome</keyword>
<dbReference type="InParanoid" id="A0A1X2H6J5"/>
<keyword evidence="3" id="KW-0862">Zinc</keyword>
<evidence type="ECO:0000256" key="1">
    <source>
        <dbReference type="ARBA" id="ARBA00005613"/>
    </source>
</evidence>
<gene>
    <name evidence="6" type="ORF">BCR43DRAFT_444094</name>
</gene>
<comment type="similarity">
    <text evidence="1 4">Belongs to the yippee family.</text>
</comment>
<evidence type="ECO:0000256" key="4">
    <source>
        <dbReference type="RuleBase" id="RU110713"/>
    </source>
</evidence>
<proteinExistence type="inferred from homology"/>
<dbReference type="EMBL" id="MCGN01000008">
    <property type="protein sequence ID" value="ORY94108.1"/>
    <property type="molecule type" value="Genomic_DNA"/>
</dbReference>
<accession>A0A1X2H6J5</accession>
<dbReference type="GO" id="GO:0046872">
    <property type="term" value="F:metal ion binding"/>
    <property type="evidence" value="ECO:0007669"/>
    <property type="project" value="UniProtKB-KW"/>
</dbReference>
<evidence type="ECO:0000259" key="5">
    <source>
        <dbReference type="PROSITE" id="PS51792"/>
    </source>
</evidence>
<dbReference type="STRING" id="13706.A0A1X2H6J5"/>
<dbReference type="InterPro" id="IPR039058">
    <property type="entry name" value="Yippee_fam"/>
</dbReference>
<evidence type="ECO:0000256" key="3">
    <source>
        <dbReference type="ARBA" id="ARBA00022833"/>
    </source>
</evidence>
<dbReference type="AlphaFoldDB" id="A0A1X2H6J5"/>
<name>A0A1X2H6J5_SYNRA</name>
<comment type="caution">
    <text evidence="6">The sequence shown here is derived from an EMBL/GenBank/DDBJ whole genome shotgun (WGS) entry which is preliminary data.</text>
</comment>
<evidence type="ECO:0000313" key="6">
    <source>
        <dbReference type="EMBL" id="ORY94108.1"/>
    </source>
</evidence>
<evidence type="ECO:0000256" key="2">
    <source>
        <dbReference type="ARBA" id="ARBA00022723"/>
    </source>
</evidence>
<evidence type="ECO:0000313" key="7">
    <source>
        <dbReference type="Proteomes" id="UP000242180"/>
    </source>
</evidence>
<sequence length="78" mass="9315">FHGQHGQAYLFQRVVNVDEDKEQIERNMTTGRHRIASIACVRCNQQLGWKYIKAYEKDQKYKEGKYILEKTLLRLVQT</sequence>
<organism evidence="6 7">
    <name type="scientific">Syncephalastrum racemosum</name>
    <name type="common">Filamentous fungus</name>
    <dbReference type="NCBI Taxonomy" id="13706"/>
    <lineage>
        <taxon>Eukaryota</taxon>
        <taxon>Fungi</taxon>
        <taxon>Fungi incertae sedis</taxon>
        <taxon>Mucoromycota</taxon>
        <taxon>Mucoromycotina</taxon>
        <taxon>Mucoromycetes</taxon>
        <taxon>Mucorales</taxon>
        <taxon>Syncephalastraceae</taxon>
        <taxon>Syncephalastrum</taxon>
    </lineage>
</organism>
<feature type="non-terminal residue" evidence="6">
    <location>
        <position position="1"/>
    </location>
</feature>
<dbReference type="OrthoDB" id="6407410at2759"/>